<feature type="region of interest" description="Disordered" evidence="1">
    <location>
        <begin position="83"/>
        <end position="170"/>
    </location>
</feature>
<dbReference type="Gramene" id="OGLUM03G19640.1">
    <property type="protein sequence ID" value="OGLUM03G19640.1"/>
    <property type="gene ID" value="OGLUM03G19640"/>
</dbReference>
<dbReference type="EnsemblPlants" id="OGLUM03G19640.1">
    <property type="protein sequence ID" value="OGLUM03G19640.1"/>
    <property type="gene ID" value="OGLUM03G19640"/>
</dbReference>
<dbReference type="HOGENOM" id="CLU_1573213_0_0_1"/>
<evidence type="ECO:0000256" key="1">
    <source>
        <dbReference type="SAM" id="MobiDB-lite"/>
    </source>
</evidence>
<sequence>MGVLFSCPVDDYDALEESAAAAAAASSESNSGGGKPAAILKALGSGKLLIEGSLSFKRDQQMSPTSLLQVETEISIKPAAADIAAAPRASPAEEDEEFWGSQKRISSESYPKNTATDNSEDQAAEAEETGNSQMPRRRSFNGAAAPATPREALRPSPLQHGLVATVAAAD</sequence>
<dbReference type="AlphaFoldDB" id="A0A0D9Z801"/>
<accession>A0A0D9Z801</accession>
<feature type="compositionally biased region" description="Acidic residues" evidence="1">
    <location>
        <begin position="118"/>
        <end position="128"/>
    </location>
</feature>
<organism evidence="2">
    <name type="scientific">Oryza glumipatula</name>
    <dbReference type="NCBI Taxonomy" id="40148"/>
    <lineage>
        <taxon>Eukaryota</taxon>
        <taxon>Viridiplantae</taxon>
        <taxon>Streptophyta</taxon>
        <taxon>Embryophyta</taxon>
        <taxon>Tracheophyta</taxon>
        <taxon>Spermatophyta</taxon>
        <taxon>Magnoliopsida</taxon>
        <taxon>Liliopsida</taxon>
        <taxon>Poales</taxon>
        <taxon>Poaceae</taxon>
        <taxon>BOP clade</taxon>
        <taxon>Oryzoideae</taxon>
        <taxon>Oryzeae</taxon>
        <taxon>Oryzinae</taxon>
        <taxon>Oryza</taxon>
    </lineage>
</organism>
<protein>
    <submittedName>
        <fullName evidence="2">Uncharacterized protein</fullName>
    </submittedName>
</protein>
<dbReference type="Proteomes" id="UP000026961">
    <property type="component" value="Chromosome 3"/>
</dbReference>
<dbReference type="STRING" id="40148.A0A0D9Z801"/>
<evidence type="ECO:0000313" key="2">
    <source>
        <dbReference type="EnsemblPlants" id="OGLUM03G19640.1"/>
    </source>
</evidence>
<reference evidence="2" key="2">
    <citation type="submission" date="2018-05" db="EMBL/GenBank/DDBJ databases">
        <title>OgluRS3 (Oryza glumaepatula Reference Sequence Version 3).</title>
        <authorList>
            <person name="Zhang J."/>
            <person name="Kudrna D."/>
            <person name="Lee S."/>
            <person name="Talag J."/>
            <person name="Welchert J."/>
            <person name="Wing R.A."/>
        </authorList>
    </citation>
    <scope>NUCLEOTIDE SEQUENCE [LARGE SCALE GENOMIC DNA]</scope>
</reference>
<feature type="compositionally biased region" description="Polar residues" evidence="1">
    <location>
        <begin position="103"/>
        <end position="117"/>
    </location>
</feature>
<keyword evidence="3" id="KW-1185">Reference proteome</keyword>
<evidence type="ECO:0000313" key="3">
    <source>
        <dbReference type="Proteomes" id="UP000026961"/>
    </source>
</evidence>
<name>A0A0D9Z801_9ORYZ</name>
<reference evidence="2" key="1">
    <citation type="submission" date="2015-04" db="UniProtKB">
        <authorList>
            <consortium name="EnsemblPlants"/>
        </authorList>
    </citation>
    <scope>IDENTIFICATION</scope>
</reference>
<proteinExistence type="predicted"/>